<dbReference type="Proteomes" id="UP000245340">
    <property type="component" value="Unplaced"/>
</dbReference>
<feature type="compositionally biased region" description="Basic and acidic residues" evidence="1">
    <location>
        <begin position="212"/>
        <end position="223"/>
    </location>
</feature>
<dbReference type="AlphaFoldDB" id="A0A9B0G694"/>
<accession>A0A9B0G694</accession>
<feature type="compositionally biased region" description="Basic residues" evidence="1">
    <location>
        <begin position="167"/>
        <end position="179"/>
    </location>
</feature>
<reference evidence="3" key="1">
    <citation type="submission" date="2025-08" db="UniProtKB">
        <authorList>
            <consortium name="RefSeq"/>
        </authorList>
    </citation>
    <scope>IDENTIFICATION</scope>
</reference>
<evidence type="ECO:0000313" key="2">
    <source>
        <dbReference type="Proteomes" id="UP000245340"/>
    </source>
</evidence>
<dbReference type="RefSeq" id="XP_004393568.1">
    <property type="nucleotide sequence ID" value="XM_004393511.1"/>
</dbReference>
<protein>
    <submittedName>
        <fullName evidence="3">Uncharacterized protein LOC101380836</fullName>
    </submittedName>
</protein>
<name>A0A9B0G694_ODORO</name>
<proteinExistence type="predicted"/>
<evidence type="ECO:0000313" key="3">
    <source>
        <dbReference type="RefSeq" id="XP_004393568.1"/>
    </source>
</evidence>
<feature type="compositionally biased region" description="Pro residues" evidence="1">
    <location>
        <begin position="247"/>
        <end position="257"/>
    </location>
</feature>
<feature type="region of interest" description="Disordered" evidence="1">
    <location>
        <begin position="36"/>
        <end position="268"/>
    </location>
</feature>
<feature type="compositionally biased region" description="Polar residues" evidence="1">
    <location>
        <begin position="199"/>
        <end position="209"/>
    </location>
</feature>
<gene>
    <name evidence="3" type="primary">LOC101380836</name>
</gene>
<feature type="compositionally biased region" description="Low complexity" evidence="1">
    <location>
        <begin position="69"/>
        <end position="95"/>
    </location>
</feature>
<feature type="compositionally biased region" description="Pro residues" evidence="1">
    <location>
        <begin position="142"/>
        <end position="152"/>
    </location>
</feature>
<evidence type="ECO:0000256" key="1">
    <source>
        <dbReference type="SAM" id="MobiDB-lite"/>
    </source>
</evidence>
<organism evidence="2 3">
    <name type="scientific">Odobenus rosmarus divergens</name>
    <name type="common">Pacific walrus</name>
    <dbReference type="NCBI Taxonomy" id="9708"/>
    <lineage>
        <taxon>Eukaryota</taxon>
        <taxon>Metazoa</taxon>
        <taxon>Chordata</taxon>
        <taxon>Craniata</taxon>
        <taxon>Vertebrata</taxon>
        <taxon>Euteleostomi</taxon>
        <taxon>Mammalia</taxon>
        <taxon>Eutheria</taxon>
        <taxon>Laurasiatheria</taxon>
        <taxon>Carnivora</taxon>
        <taxon>Caniformia</taxon>
        <taxon>Pinnipedia</taxon>
        <taxon>Odobenidae</taxon>
        <taxon>Odobenus</taxon>
    </lineage>
</organism>
<sequence>MWPLSLKHIHRSRECTYGRFTCVKEKGHCCPLRAAGPTPPSAAGERQAKRGPRSPSQLARERGAGPGGAASAQAQCGLPRAAATAAAAAARAAPQARDRQGREEPETEEEAEAAAEPLEVLPGGVRGVSPRRRPPPSSASHLPPPSRRPPPSARDARAPPGAQSCGRTRRRRRRQRQRLPRGGCDSLTGAIDGRRRGFSSWNLPQARSSGRNKKESERSESGRAGKGSSPQLLSARRLGELGALPADPSPPPLPTAPQPSGRALAIPRRIVRRRLEGSVGLSMEAGTFFDSVEERGLFSKSD</sequence>
<keyword evidence="2" id="KW-1185">Reference proteome</keyword>